<dbReference type="InterPro" id="IPR029033">
    <property type="entry name" value="His_PPase_superfam"/>
</dbReference>
<dbReference type="RefSeq" id="WP_074644414.1">
    <property type="nucleotide sequence ID" value="NZ_FOFU01000007.1"/>
</dbReference>
<keyword evidence="4" id="KW-0324">Glycolysis</keyword>
<dbReference type="OrthoDB" id="9781415at2"/>
<feature type="binding site" evidence="7">
    <location>
        <position position="59"/>
    </location>
    <ligand>
        <name>substrate</name>
    </ligand>
</feature>
<keyword evidence="9" id="KW-1185">Reference proteome</keyword>
<name>A0A1H9HM00_9SPIR</name>
<gene>
    <name evidence="8" type="ORF">SAMN04487977_10765</name>
</gene>
<dbReference type="InterPro" id="IPR013078">
    <property type="entry name" value="His_Pase_superF_clade-1"/>
</dbReference>
<proteinExistence type="inferred from homology"/>
<dbReference type="PIRSF" id="PIRSF000709">
    <property type="entry name" value="6PFK_2-Ptase"/>
    <property type="match status" value="1"/>
</dbReference>
<feature type="active site" description="Tele-phosphohistidine intermediate" evidence="6">
    <location>
        <position position="8"/>
    </location>
</feature>
<evidence type="ECO:0000256" key="7">
    <source>
        <dbReference type="PIRSR" id="PIRSR613078-2"/>
    </source>
</evidence>
<keyword evidence="3" id="KW-0312">Gluconeogenesis</keyword>
<dbReference type="SMART" id="SM00855">
    <property type="entry name" value="PGAM"/>
    <property type="match status" value="1"/>
</dbReference>
<organism evidence="8 9">
    <name type="scientific">Treponema bryantii</name>
    <dbReference type="NCBI Taxonomy" id="163"/>
    <lineage>
        <taxon>Bacteria</taxon>
        <taxon>Pseudomonadati</taxon>
        <taxon>Spirochaetota</taxon>
        <taxon>Spirochaetia</taxon>
        <taxon>Spirochaetales</taxon>
        <taxon>Treponemataceae</taxon>
        <taxon>Treponema</taxon>
    </lineage>
</organism>
<feature type="active site" description="Proton donor/acceptor" evidence="6">
    <location>
        <position position="83"/>
    </location>
</feature>
<dbReference type="GO" id="GO:0006096">
    <property type="term" value="P:glycolytic process"/>
    <property type="evidence" value="ECO:0007669"/>
    <property type="project" value="UniProtKB-KW"/>
</dbReference>
<dbReference type="Gene3D" id="3.40.50.1240">
    <property type="entry name" value="Phosphoglycerate mutase-like"/>
    <property type="match status" value="1"/>
</dbReference>
<sequence length="210" mass="23907">MELYIVRHGTTDWNAEKKFQGAKDIELNENGRILAAELGKRLDHSGIDFDCVYSSPLIRAYETACLIRGHKTYPIIRNQLLTEISFGGLEGLPYNEWINTDHPRKYFFTEPGSYVPPEGGETFQSVCDRTKKFVQTIIEPIQNSQPDSRIMIVAHGALLAGMMCYLEGHGVDNFWGSGLKGNCEEAVYQFDGNKWTKTHEDEVHENPYQK</sequence>
<dbReference type="SUPFAM" id="SSF53254">
    <property type="entry name" value="Phosphoglycerate mutase-like"/>
    <property type="match status" value="1"/>
</dbReference>
<dbReference type="Pfam" id="PF00300">
    <property type="entry name" value="His_Phos_1"/>
    <property type="match status" value="1"/>
</dbReference>
<evidence type="ECO:0000256" key="2">
    <source>
        <dbReference type="ARBA" id="ARBA00012028"/>
    </source>
</evidence>
<comment type="similarity">
    <text evidence="1">Belongs to the phosphoglycerate mutase family. BPG-dependent PGAM subfamily.</text>
</comment>
<dbReference type="EC" id="5.4.2.11" evidence="2"/>
<dbReference type="GO" id="GO:0006094">
    <property type="term" value="P:gluconeogenesis"/>
    <property type="evidence" value="ECO:0007669"/>
    <property type="project" value="UniProtKB-KW"/>
</dbReference>
<evidence type="ECO:0000256" key="1">
    <source>
        <dbReference type="ARBA" id="ARBA00006717"/>
    </source>
</evidence>
<dbReference type="Proteomes" id="UP000182360">
    <property type="component" value="Unassembled WGS sequence"/>
</dbReference>
<keyword evidence="5" id="KW-0413">Isomerase</keyword>
<accession>A0A1H9HM00</accession>
<evidence type="ECO:0000256" key="3">
    <source>
        <dbReference type="ARBA" id="ARBA00022432"/>
    </source>
</evidence>
<dbReference type="CDD" id="cd07067">
    <property type="entry name" value="HP_PGM_like"/>
    <property type="match status" value="1"/>
</dbReference>
<evidence type="ECO:0000256" key="5">
    <source>
        <dbReference type="ARBA" id="ARBA00023235"/>
    </source>
</evidence>
<evidence type="ECO:0000256" key="6">
    <source>
        <dbReference type="PIRSR" id="PIRSR613078-1"/>
    </source>
</evidence>
<protein>
    <recommendedName>
        <fullName evidence="2">phosphoglycerate mutase (2,3-diphosphoglycerate-dependent)</fullName>
        <ecNumber evidence="2">5.4.2.11</ecNumber>
    </recommendedName>
</protein>
<feature type="binding site" evidence="7">
    <location>
        <begin position="7"/>
        <end position="14"/>
    </location>
    <ligand>
        <name>substrate</name>
    </ligand>
</feature>
<dbReference type="PANTHER" id="PTHR11931">
    <property type="entry name" value="PHOSPHOGLYCERATE MUTASE"/>
    <property type="match status" value="1"/>
</dbReference>
<dbReference type="GO" id="GO:0004619">
    <property type="term" value="F:phosphoglycerate mutase activity"/>
    <property type="evidence" value="ECO:0007669"/>
    <property type="project" value="UniProtKB-EC"/>
</dbReference>
<evidence type="ECO:0000313" key="9">
    <source>
        <dbReference type="Proteomes" id="UP000182360"/>
    </source>
</evidence>
<reference evidence="8 9" key="1">
    <citation type="submission" date="2016-10" db="EMBL/GenBank/DDBJ databases">
        <authorList>
            <person name="de Groot N.N."/>
        </authorList>
    </citation>
    <scope>NUCLEOTIDE SEQUENCE [LARGE SCALE GENOMIC DNA]</scope>
    <source>
        <strain evidence="8 9">B25</strain>
    </source>
</reference>
<dbReference type="AlphaFoldDB" id="A0A1H9HM00"/>
<dbReference type="STRING" id="163.SAMN04487775_101490"/>
<dbReference type="InterPro" id="IPR005952">
    <property type="entry name" value="Phosphogly_mut1"/>
</dbReference>
<evidence type="ECO:0000256" key="4">
    <source>
        <dbReference type="ARBA" id="ARBA00023152"/>
    </source>
</evidence>
<evidence type="ECO:0000313" key="8">
    <source>
        <dbReference type="EMBL" id="SEQ63345.1"/>
    </source>
</evidence>
<dbReference type="EMBL" id="FOFU01000007">
    <property type="protein sequence ID" value="SEQ63345.1"/>
    <property type="molecule type" value="Genomic_DNA"/>
</dbReference>